<evidence type="ECO:0000313" key="3">
    <source>
        <dbReference type="EMBL" id="MFC3145482.1"/>
    </source>
</evidence>
<proteinExistence type="inferred from homology"/>
<dbReference type="EMBL" id="JBHRTB010000010">
    <property type="protein sequence ID" value="MFC3145482.1"/>
    <property type="molecule type" value="Genomic_DNA"/>
</dbReference>
<organism evidence="3 4">
    <name type="scientific">Psychromarinibacter halotolerans</name>
    <dbReference type="NCBI Taxonomy" id="1775175"/>
    <lineage>
        <taxon>Bacteria</taxon>
        <taxon>Pseudomonadati</taxon>
        <taxon>Pseudomonadota</taxon>
        <taxon>Alphaproteobacteria</taxon>
        <taxon>Rhodobacterales</taxon>
        <taxon>Paracoccaceae</taxon>
        <taxon>Psychromarinibacter</taxon>
    </lineage>
</organism>
<evidence type="ECO:0000256" key="1">
    <source>
        <dbReference type="ARBA" id="ARBA00005662"/>
    </source>
</evidence>
<dbReference type="InterPro" id="IPR052169">
    <property type="entry name" value="CW_Biosynth-Accessory"/>
</dbReference>
<comment type="caution">
    <text evidence="3">The sequence shown here is derived from an EMBL/GenBank/DDBJ whole genome shotgun (WGS) entry which is preliminary data.</text>
</comment>
<dbReference type="Pfam" id="PF09587">
    <property type="entry name" value="PGA_cap"/>
    <property type="match status" value="1"/>
</dbReference>
<dbReference type="SUPFAM" id="SSF56300">
    <property type="entry name" value="Metallo-dependent phosphatases"/>
    <property type="match status" value="1"/>
</dbReference>
<protein>
    <submittedName>
        <fullName evidence="3">CapA family protein</fullName>
    </submittedName>
</protein>
<accession>A0ABV7H291</accession>
<comment type="similarity">
    <text evidence="1">Belongs to the CapA family.</text>
</comment>
<feature type="domain" description="Capsule synthesis protein CapA" evidence="2">
    <location>
        <begin position="95"/>
        <end position="352"/>
    </location>
</feature>
<dbReference type="RefSeq" id="WP_275632439.1">
    <property type="nucleotide sequence ID" value="NZ_JARGYD010000003.1"/>
</dbReference>
<sequence>MTSKLPATPAEALQISVPPLRLVVRAVTGLADRLGFWRAPLAGAAAASDEMTTLDTLYWVQKSRAPVTQPGADVPDMRADPVALPEGFVPDTRVTLAAAGDILRSRGIDGSKDVVFARIADVLFDADLSIANFESPITTQPLVEEVIGDKGPPLECCDRAQFDILKGHGGRRFDVLNTANNHRFDMGLEGIETTSRVLAEEGILEIGTNASPDQQGCGWVIERDGLRIGLVSDTFGLNGHKLPADEGWRINVSALSPKRGDPDLSSLKRQIDDCRAKGCDFILATVHWGWEFEMFPRAGQVAAARELAEYGADSIVSHHPHVIQPVETYRTARDPDRVAVIAYSLGSLTWGFTAPHIVLSTVLNMTLTKGRVGGETRTYLERLSVTPVFRTHVEEDGVALTRIEKLADHADAADSPLDQDHVAQVAAHADRVLGPGWRTQGG</sequence>
<keyword evidence="4" id="KW-1185">Reference proteome</keyword>
<dbReference type="InterPro" id="IPR019079">
    <property type="entry name" value="Capsule_synth_CapA"/>
</dbReference>
<name>A0ABV7H291_9RHOB</name>
<dbReference type="InterPro" id="IPR029052">
    <property type="entry name" value="Metallo-depent_PP-like"/>
</dbReference>
<dbReference type="SMART" id="SM00854">
    <property type="entry name" value="PGA_cap"/>
    <property type="match status" value="1"/>
</dbReference>
<evidence type="ECO:0000313" key="4">
    <source>
        <dbReference type="Proteomes" id="UP001595632"/>
    </source>
</evidence>
<gene>
    <name evidence="3" type="ORF">ACFOGP_22365</name>
</gene>
<reference evidence="4" key="1">
    <citation type="journal article" date="2019" name="Int. J. Syst. Evol. Microbiol.">
        <title>The Global Catalogue of Microorganisms (GCM) 10K type strain sequencing project: providing services to taxonomists for standard genome sequencing and annotation.</title>
        <authorList>
            <consortium name="The Broad Institute Genomics Platform"/>
            <consortium name="The Broad Institute Genome Sequencing Center for Infectious Disease"/>
            <person name="Wu L."/>
            <person name="Ma J."/>
        </authorList>
    </citation>
    <scope>NUCLEOTIDE SEQUENCE [LARGE SCALE GENOMIC DNA]</scope>
    <source>
        <strain evidence="4">KCTC 52366</strain>
    </source>
</reference>
<dbReference type="Gene3D" id="3.60.21.10">
    <property type="match status" value="1"/>
</dbReference>
<dbReference type="PANTHER" id="PTHR33393:SF12">
    <property type="entry name" value="CAPSULE BIOSYNTHESIS PROTEIN CAPA"/>
    <property type="match status" value="1"/>
</dbReference>
<evidence type="ECO:0000259" key="2">
    <source>
        <dbReference type="SMART" id="SM00854"/>
    </source>
</evidence>
<dbReference type="PANTHER" id="PTHR33393">
    <property type="entry name" value="POLYGLUTAMINE SYNTHESIS ACCESSORY PROTEIN RV0574C-RELATED"/>
    <property type="match status" value="1"/>
</dbReference>
<dbReference type="Proteomes" id="UP001595632">
    <property type="component" value="Unassembled WGS sequence"/>
</dbReference>